<protein>
    <submittedName>
        <fullName evidence="3">Uncharacterized protein</fullName>
    </submittedName>
</protein>
<reference evidence="3" key="1">
    <citation type="journal article" date="2019" name="Plant J.">
        <title>Chlorella vulgaris genome assembly and annotation reveals the molecular basis for metabolic acclimation to high light conditions.</title>
        <authorList>
            <person name="Cecchin M."/>
            <person name="Marcolungo L."/>
            <person name="Rossato M."/>
            <person name="Girolomoni L."/>
            <person name="Cosentino E."/>
            <person name="Cuine S."/>
            <person name="Li-Beisson Y."/>
            <person name="Delledonne M."/>
            <person name="Ballottari M."/>
        </authorList>
    </citation>
    <scope>NUCLEOTIDE SEQUENCE</scope>
    <source>
        <strain evidence="3">211/11P</strain>
    </source>
</reference>
<feature type="compositionally biased region" description="Polar residues" evidence="2">
    <location>
        <begin position="307"/>
        <end position="331"/>
    </location>
</feature>
<keyword evidence="1" id="KW-0175">Coiled coil</keyword>
<feature type="region of interest" description="Disordered" evidence="2">
    <location>
        <begin position="17"/>
        <end position="82"/>
    </location>
</feature>
<comment type="caution">
    <text evidence="3">The sequence shown here is derived from an EMBL/GenBank/DDBJ whole genome shotgun (WGS) entry which is preliminary data.</text>
</comment>
<dbReference type="Proteomes" id="UP001055712">
    <property type="component" value="Unassembled WGS sequence"/>
</dbReference>
<evidence type="ECO:0000256" key="1">
    <source>
        <dbReference type="SAM" id="Coils"/>
    </source>
</evidence>
<feature type="compositionally biased region" description="Basic residues" evidence="2">
    <location>
        <begin position="389"/>
        <end position="400"/>
    </location>
</feature>
<feature type="compositionally biased region" description="Gly residues" evidence="2">
    <location>
        <begin position="297"/>
        <end position="306"/>
    </location>
</feature>
<sequence>MSTLCLATATRLGLAGPALASRRPTQPLHSISGPPQHLNAASRCSARPAAGGTNDGSLDHGSRAETPPPPPATSSGSSTSSSDADFEAVMAGFCYLDRRVATGKKVLAKAAKLISKCAEVQPEYIAWRLEHTLAWQITCDTDAYRGSPYKAMPARVLKAAAASSSFSRSLLQEAILAARLQHLLRISLPNFFRAHAVLKADLQAFKAELKASKASALASKTSWDANKASLDRLRSRMYRLDKRLERLREKAPRLEKDVVRTGCNLARMVAKREGGSEGVVQPQHPDLAERSSARRGAAGGTHGGSLKGTSRNRTSSPQPANLNGSSSSQDTDLGAIKACVSHLERRVKKFQQGVKQLTQQSSEYVVFMEAFLAQILQRVPAWRGAPGGRRNKTRPSRRATRGGGSSTSAQDARIASELQQFLRAIMATKADLEARKNQSEDKLQAFQADLAPGKFSRQARGTSLEALNASLDLLESDLDRSESELERDRRMAKFSEEEGLLMAAELSDFAAKRQDGAEGDDTPLP</sequence>
<evidence type="ECO:0000313" key="3">
    <source>
        <dbReference type="EMBL" id="KAI3424248.1"/>
    </source>
</evidence>
<feature type="region of interest" description="Disordered" evidence="2">
    <location>
        <begin position="272"/>
        <end position="331"/>
    </location>
</feature>
<evidence type="ECO:0000313" key="4">
    <source>
        <dbReference type="Proteomes" id="UP001055712"/>
    </source>
</evidence>
<feature type="region of interest" description="Disordered" evidence="2">
    <location>
        <begin position="383"/>
        <end position="412"/>
    </location>
</feature>
<reference evidence="3" key="2">
    <citation type="submission" date="2020-11" db="EMBL/GenBank/DDBJ databases">
        <authorList>
            <person name="Cecchin M."/>
            <person name="Marcolungo L."/>
            <person name="Rossato M."/>
            <person name="Girolomoni L."/>
            <person name="Cosentino E."/>
            <person name="Cuine S."/>
            <person name="Li-Beisson Y."/>
            <person name="Delledonne M."/>
            <person name="Ballottari M."/>
        </authorList>
    </citation>
    <scope>NUCLEOTIDE SEQUENCE</scope>
    <source>
        <strain evidence="3">211/11P</strain>
        <tissue evidence="3">Whole cell</tissue>
    </source>
</reference>
<dbReference type="AlphaFoldDB" id="A0A9D4TFJ8"/>
<proteinExistence type="predicted"/>
<gene>
    <name evidence="3" type="ORF">D9Q98_009603</name>
</gene>
<feature type="compositionally biased region" description="Low complexity" evidence="2">
    <location>
        <begin position="73"/>
        <end position="82"/>
    </location>
</feature>
<organism evidence="3 4">
    <name type="scientific">Chlorella vulgaris</name>
    <name type="common">Green alga</name>
    <dbReference type="NCBI Taxonomy" id="3077"/>
    <lineage>
        <taxon>Eukaryota</taxon>
        <taxon>Viridiplantae</taxon>
        <taxon>Chlorophyta</taxon>
        <taxon>core chlorophytes</taxon>
        <taxon>Trebouxiophyceae</taxon>
        <taxon>Chlorellales</taxon>
        <taxon>Chlorellaceae</taxon>
        <taxon>Chlorella clade</taxon>
        <taxon>Chlorella</taxon>
    </lineage>
</organism>
<dbReference type="EMBL" id="SIDB01000013">
    <property type="protein sequence ID" value="KAI3424248.1"/>
    <property type="molecule type" value="Genomic_DNA"/>
</dbReference>
<keyword evidence="4" id="KW-1185">Reference proteome</keyword>
<feature type="coiled-coil region" evidence="1">
    <location>
        <begin position="230"/>
        <end position="257"/>
    </location>
</feature>
<accession>A0A9D4TFJ8</accession>
<name>A0A9D4TFJ8_CHLVU</name>
<feature type="coiled-coil region" evidence="1">
    <location>
        <begin position="422"/>
        <end position="498"/>
    </location>
</feature>
<evidence type="ECO:0000256" key="2">
    <source>
        <dbReference type="SAM" id="MobiDB-lite"/>
    </source>
</evidence>